<keyword evidence="4" id="KW-1185">Reference proteome</keyword>
<dbReference type="RefSeq" id="WP_109692542.1">
    <property type="nucleotide sequence ID" value="NZ_QGDD01000002.1"/>
</dbReference>
<feature type="chain" id="PRO_5039671140" description="DUF4189 domain-containing protein" evidence="1">
    <location>
        <begin position="18"/>
        <end position="147"/>
    </location>
</feature>
<dbReference type="InterPro" id="IPR025240">
    <property type="entry name" value="DUF4189"/>
</dbReference>
<feature type="domain" description="DUF4189" evidence="2">
    <location>
        <begin position="48"/>
        <end position="136"/>
    </location>
</feature>
<evidence type="ECO:0000259" key="2">
    <source>
        <dbReference type="Pfam" id="PF13827"/>
    </source>
</evidence>
<accession>A0A316TK72</accession>
<proteinExistence type="predicted"/>
<name>A0A316TK72_9ACTN</name>
<gene>
    <name evidence="3" type="ORF">DJ010_04870</name>
</gene>
<reference evidence="3 4" key="1">
    <citation type="submission" date="2018-05" db="EMBL/GenBank/DDBJ databases">
        <title>Nocardioides silvaticus genome.</title>
        <authorList>
            <person name="Li C."/>
            <person name="Wang G."/>
        </authorList>
    </citation>
    <scope>NUCLEOTIDE SEQUENCE [LARGE SCALE GENOMIC DNA]</scope>
    <source>
        <strain evidence="3 4">CCTCC AB 2018079</strain>
    </source>
</reference>
<evidence type="ECO:0000313" key="3">
    <source>
        <dbReference type="EMBL" id="PWN03455.1"/>
    </source>
</evidence>
<feature type="signal peptide" evidence="1">
    <location>
        <begin position="1"/>
        <end position="17"/>
    </location>
</feature>
<dbReference type="EMBL" id="QGDD01000002">
    <property type="protein sequence ID" value="PWN03455.1"/>
    <property type="molecule type" value="Genomic_DNA"/>
</dbReference>
<keyword evidence="1" id="KW-0732">Signal</keyword>
<dbReference type="AlphaFoldDB" id="A0A316TK72"/>
<sequence>MTTLTRTLRLFSISAVAAIVALGVMVASPTTSSAAPAADSQRQVRNLYGSIAISVDQAWGISYNYRTKRAAKSKAKRECKANSQYPGRCTVTVWVRNGCAATAVKVNQDGFVTRYASDFARTRAKAKRDALKKLSRPKKIIASTCTS</sequence>
<evidence type="ECO:0000256" key="1">
    <source>
        <dbReference type="SAM" id="SignalP"/>
    </source>
</evidence>
<evidence type="ECO:0000313" key="4">
    <source>
        <dbReference type="Proteomes" id="UP000245507"/>
    </source>
</evidence>
<comment type="caution">
    <text evidence="3">The sequence shown here is derived from an EMBL/GenBank/DDBJ whole genome shotgun (WGS) entry which is preliminary data.</text>
</comment>
<organism evidence="3 4">
    <name type="scientific">Nocardioides silvaticus</name>
    <dbReference type="NCBI Taxonomy" id="2201891"/>
    <lineage>
        <taxon>Bacteria</taxon>
        <taxon>Bacillati</taxon>
        <taxon>Actinomycetota</taxon>
        <taxon>Actinomycetes</taxon>
        <taxon>Propionibacteriales</taxon>
        <taxon>Nocardioidaceae</taxon>
        <taxon>Nocardioides</taxon>
    </lineage>
</organism>
<dbReference type="Pfam" id="PF13827">
    <property type="entry name" value="DUF4189"/>
    <property type="match status" value="1"/>
</dbReference>
<protein>
    <recommendedName>
        <fullName evidence="2">DUF4189 domain-containing protein</fullName>
    </recommendedName>
</protein>
<dbReference type="Proteomes" id="UP000245507">
    <property type="component" value="Unassembled WGS sequence"/>
</dbReference>